<keyword evidence="5 7" id="KW-1133">Transmembrane helix</keyword>
<evidence type="ECO:0000256" key="2">
    <source>
        <dbReference type="ARBA" id="ARBA00008806"/>
    </source>
</evidence>
<evidence type="ECO:0000256" key="1">
    <source>
        <dbReference type="ARBA" id="ARBA00004651"/>
    </source>
</evidence>
<comment type="similarity">
    <text evidence="2">Belongs to the VirD4/TraG family.</text>
</comment>
<name>A0A135HVD2_9HYPH</name>
<dbReference type="NCBIfam" id="TIGR02767">
    <property type="entry name" value="TraG-Ti"/>
    <property type="match status" value="1"/>
</dbReference>
<keyword evidence="6 7" id="KW-0472">Membrane</keyword>
<evidence type="ECO:0000256" key="3">
    <source>
        <dbReference type="ARBA" id="ARBA00022475"/>
    </source>
</evidence>
<protein>
    <submittedName>
        <fullName evidence="8">Conjugal transfer protein TraG</fullName>
    </submittedName>
</protein>
<evidence type="ECO:0000256" key="5">
    <source>
        <dbReference type="ARBA" id="ARBA00022989"/>
    </source>
</evidence>
<feature type="transmembrane region" description="Helical" evidence="7">
    <location>
        <begin position="52"/>
        <end position="70"/>
    </location>
</feature>
<dbReference type="STRING" id="1494590.ATN84_25310"/>
<reference evidence="8 9" key="1">
    <citation type="submission" date="2015-11" db="EMBL/GenBank/DDBJ databases">
        <title>Draft genome sequence of Paramesorhizobium deserti A-3-E, a strain highly resistant to diverse beta-lactam antibiotics.</title>
        <authorList>
            <person name="Lv R."/>
            <person name="Yang X."/>
            <person name="Fang N."/>
            <person name="Guo J."/>
            <person name="Luo X."/>
            <person name="Peng F."/>
            <person name="Yang R."/>
            <person name="Cui Y."/>
            <person name="Fang C."/>
            <person name="Song Y."/>
        </authorList>
    </citation>
    <scope>NUCLEOTIDE SEQUENCE [LARGE SCALE GENOMIC DNA]</scope>
    <source>
        <strain evidence="8 9">A-3-E</strain>
    </source>
</reference>
<dbReference type="OrthoDB" id="9759295at2"/>
<dbReference type="AlphaFoldDB" id="A0A135HVD2"/>
<keyword evidence="3" id="KW-1003">Cell membrane</keyword>
<evidence type="ECO:0000256" key="7">
    <source>
        <dbReference type="SAM" id="Phobius"/>
    </source>
</evidence>
<dbReference type="InterPro" id="IPR027417">
    <property type="entry name" value="P-loop_NTPase"/>
</dbReference>
<dbReference type="CDD" id="cd01127">
    <property type="entry name" value="TrwB_TraG_TraD_VirD4"/>
    <property type="match status" value="1"/>
</dbReference>
<gene>
    <name evidence="8" type="ORF">ATN84_25310</name>
</gene>
<accession>A0A135HVD2</accession>
<dbReference type="EMBL" id="LNTU01000013">
    <property type="protein sequence ID" value="KXF77165.1"/>
    <property type="molecule type" value="Genomic_DNA"/>
</dbReference>
<comment type="caution">
    <text evidence="8">The sequence shown here is derived from an EMBL/GenBank/DDBJ whole genome shotgun (WGS) entry which is preliminary data.</text>
</comment>
<dbReference type="Proteomes" id="UP000070107">
    <property type="component" value="Unassembled WGS sequence"/>
</dbReference>
<organism evidence="8 9">
    <name type="scientific">Paramesorhizobium deserti</name>
    <dbReference type="NCBI Taxonomy" id="1494590"/>
    <lineage>
        <taxon>Bacteria</taxon>
        <taxon>Pseudomonadati</taxon>
        <taxon>Pseudomonadota</taxon>
        <taxon>Alphaproteobacteria</taxon>
        <taxon>Hyphomicrobiales</taxon>
        <taxon>Phyllobacteriaceae</taxon>
        <taxon>Paramesorhizobium</taxon>
    </lineage>
</organism>
<dbReference type="Pfam" id="PF02534">
    <property type="entry name" value="T4SS-DNA_transf"/>
    <property type="match status" value="2"/>
</dbReference>
<dbReference type="Gene3D" id="3.40.50.300">
    <property type="entry name" value="P-loop containing nucleotide triphosphate hydrolases"/>
    <property type="match status" value="1"/>
</dbReference>
<evidence type="ECO:0000313" key="9">
    <source>
        <dbReference type="Proteomes" id="UP000070107"/>
    </source>
</evidence>
<sequence length="680" mass="75198">MGLKSKPHPSVLLVLVPIAVTAFTVYVVGWRWPGLAASLSGKAAYWFLRASPSPPLLFGPLAGLLSVWALPLHRRRPVAVANLSCFLAVAGFYALREFGRLAPLVNNGTVSWDRALSYLDLVAVISAVTGFMAVAVAARISTVVPEPVKRARRGTFGDADWLSMSAAGKLFPPDGEIVVGERYRVDKEIVHGLPFDPDDRTTWGQGGKAPLLTYKQDFDSTHMLFFAGSGGYKTTSNVVPTALRYTGPLIPLLTYKQDFDSTHMLFFAGSGGYKTTSNVVPTALRYTGPLICLDPSTEVAPMVVEHRTRVLGREVMVLDPANPIMGFNVLDGIETSKRQEEDIVGIAHMLLSESVRFESSTGSYFQNQAHNLLTGLLAHVMFSPEYEGRRNLRSLRQIVSEPEPSVLAMLRDIQENSRSEFIRETLGVFTNMTEQTFSGVYSTASKDTQWLSLNSYAALVCGNAFRSSDIVSARKDVFLNIPASILRSYPGIGRVIIGSLINAMVRVDGTYRRRALFMLDEVDLLGYMRVLEEARDRGRKYGISMMLMYQSVGQLERHFGRDGATSWIEGCAFASYAAIKALDTARNVSAQCGEMTVEVKGSSRNIGWDMKSGASRKSESLNFQRRPLIMPHEITQTMRKDEQIIIVQGHSPIRCGRAIYFRRREMDQAAKANRFVKATP</sequence>
<dbReference type="InterPro" id="IPR051539">
    <property type="entry name" value="T4SS-coupling_protein"/>
</dbReference>
<dbReference type="PANTHER" id="PTHR37937:SF1">
    <property type="entry name" value="CONJUGATIVE TRANSFER: DNA TRANSPORT"/>
    <property type="match status" value="1"/>
</dbReference>
<dbReference type="GO" id="GO:0005886">
    <property type="term" value="C:plasma membrane"/>
    <property type="evidence" value="ECO:0007669"/>
    <property type="project" value="UniProtKB-SubCell"/>
</dbReference>
<dbReference type="RefSeq" id="WP_068882031.1">
    <property type="nucleotide sequence ID" value="NZ_LNTU01000013.1"/>
</dbReference>
<dbReference type="SUPFAM" id="SSF52540">
    <property type="entry name" value="P-loop containing nucleoside triphosphate hydrolases"/>
    <property type="match status" value="1"/>
</dbReference>
<feature type="transmembrane region" description="Helical" evidence="7">
    <location>
        <begin position="115"/>
        <end position="140"/>
    </location>
</feature>
<evidence type="ECO:0000313" key="8">
    <source>
        <dbReference type="EMBL" id="KXF77165.1"/>
    </source>
</evidence>
<comment type="subcellular location">
    <subcellularLocation>
        <location evidence="1">Cell membrane</location>
        <topology evidence="1">Multi-pass membrane protein</topology>
    </subcellularLocation>
</comment>
<evidence type="ECO:0000256" key="4">
    <source>
        <dbReference type="ARBA" id="ARBA00022692"/>
    </source>
</evidence>
<dbReference type="NCBIfam" id="NF010394">
    <property type="entry name" value="PRK13822.1"/>
    <property type="match status" value="1"/>
</dbReference>
<keyword evidence="9" id="KW-1185">Reference proteome</keyword>
<proteinExistence type="inferred from homology"/>
<keyword evidence="4 7" id="KW-0812">Transmembrane</keyword>
<evidence type="ECO:0000256" key="6">
    <source>
        <dbReference type="ARBA" id="ARBA00023136"/>
    </source>
</evidence>
<feature type="transmembrane region" description="Helical" evidence="7">
    <location>
        <begin position="12"/>
        <end position="32"/>
    </location>
</feature>
<dbReference type="PANTHER" id="PTHR37937">
    <property type="entry name" value="CONJUGATIVE TRANSFER: DNA TRANSPORT"/>
    <property type="match status" value="1"/>
</dbReference>
<feature type="transmembrane region" description="Helical" evidence="7">
    <location>
        <begin position="77"/>
        <end position="95"/>
    </location>
</feature>
<dbReference type="InterPro" id="IPR003688">
    <property type="entry name" value="TraG/VirD4"/>
</dbReference>
<dbReference type="InterPro" id="IPR014135">
    <property type="entry name" value="Ti-typ_conjug_TS_TraG-like"/>
</dbReference>